<evidence type="ECO:0000313" key="1">
    <source>
        <dbReference type="EMBL" id="EID72347.1"/>
    </source>
</evidence>
<dbReference type="AlphaFoldDB" id="I0W7I1"/>
<evidence type="ECO:0000313" key="2">
    <source>
        <dbReference type="Proteomes" id="UP000005938"/>
    </source>
</evidence>
<gene>
    <name evidence="1" type="ORF">W5A_12606</name>
</gene>
<name>I0W7I1_9FLAO</name>
<dbReference type="RefSeq" id="WP_008241229.1">
    <property type="nucleotide sequence ID" value="NZ_AJJU01000037.1"/>
</dbReference>
<reference evidence="1 2" key="1">
    <citation type="journal article" date="2012" name="J. Bacteriol.">
        <title>Genome Sequence of the Halotolerant Bacterium Imtechella halotolerans K1T.</title>
        <authorList>
            <person name="Kumar S."/>
            <person name="Vikram S."/>
            <person name="Subramanian S."/>
            <person name="Raghava G.P."/>
            <person name="Pinnaka A.K."/>
        </authorList>
    </citation>
    <scope>NUCLEOTIDE SEQUENCE [LARGE SCALE GENOMIC DNA]</scope>
    <source>
        <strain evidence="1 2">K1</strain>
    </source>
</reference>
<protein>
    <submittedName>
        <fullName evidence="1">Uncharacterized protein</fullName>
    </submittedName>
</protein>
<proteinExistence type="predicted"/>
<sequence length="260" mass="30395">MKTNLILLFILFYCVACHNKSNKVKNVTNFEKISNLHPLSDPTDLKKTTNDVNLSLQKINFQNKQRDTVLFKEQNDDGDYFLFIVTQGKQEMTLIYNGNILNGKNFLRGDKIIIEWELDSIKNAGDDEVLDYVKRIRKVKKIEDGKLSLYRKEHNKPIEYVSNKEVDNYSQHFINQVHNIVEYVVANSKAETLQRVLETPNSTLFYSISEIEKANRMYYLYHISSKMDGQLKDIQQIYQDVERASLFEYDAVTDSLVVID</sequence>
<keyword evidence="2" id="KW-1185">Reference proteome</keyword>
<dbReference type="EMBL" id="AJJU01000037">
    <property type="protein sequence ID" value="EID72347.1"/>
    <property type="molecule type" value="Genomic_DNA"/>
</dbReference>
<dbReference type="STRING" id="946077.W5A_12606"/>
<dbReference type="Proteomes" id="UP000005938">
    <property type="component" value="Unassembled WGS sequence"/>
</dbReference>
<dbReference type="OrthoDB" id="770741at2"/>
<organism evidence="1 2">
    <name type="scientific">Imtechella halotolerans K1</name>
    <dbReference type="NCBI Taxonomy" id="946077"/>
    <lineage>
        <taxon>Bacteria</taxon>
        <taxon>Pseudomonadati</taxon>
        <taxon>Bacteroidota</taxon>
        <taxon>Flavobacteriia</taxon>
        <taxon>Flavobacteriales</taxon>
        <taxon>Flavobacteriaceae</taxon>
        <taxon>Imtechella</taxon>
    </lineage>
</organism>
<comment type="caution">
    <text evidence="1">The sequence shown here is derived from an EMBL/GenBank/DDBJ whole genome shotgun (WGS) entry which is preliminary data.</text>
</comment>
<dbReference type="eggNOG" id="ENOG502ZJQ0">
    <property type="taxonomic scope" value="Bacteria"/>
</dbReference>
<accession>I0W7I1</accession>